<dbReference type="EMBL" id="RWGY01000002">
    <property type="protein sequence ID" value="TVU51651.1"/>
    <property type="molecule type" value="Genomic_DNA"/>
</dbReference>
<dbReference type="AlphaFoldDB" id="A0A5J9WUC4"/>
<feature type="non-terminal residue" evidence="1">
    <location>
        <position position="1"/>
    </location>
</feature>
<comment type="caution">
    <text evidence="1">The sequence shown here is derived from an EMBL/GenBank/DDBJ whole genome shotgun (WGS) entry which is preliminary data.</text>
</comment>
<accession>A0A5J9WUC4</accession>
<evidence type="ECO:0000313" key="2">
    <source>
        <dbReference type="Proteomes" id="UP000324897"/>
    </source>
</evidence>
<keyword evidence="2" id="KW-1185">Reference proteome</keyword>
<gene>
    <name evidence="1" type="ORF">EJB05_03091</name>
</gene>
<reference evidence="1 2" key="1">
    <citation type="journal article" date="2019" name="Sci. Rep.">
        <title>A high-quality genome of Eragrostis curvula grass provides insights into Poaceae evolution and supports new strategies to enhance forage quality.</title>
        <authorList>
            <person name="Carballo J."/>
            <person name="Santos B.A.C.M."/>
            <person name="Zappacosta D."/>
            <person name="Garbus I."/>
            <person name="Selva J.P."/>
            <person name="Gallo C.A."/>
            <person name="Diaz A."/>
            <person name="Albertini E."/>
            <person name="Caccamo M."/>
            <person name="Echenique V."/>
        </authorList>
    </citation>
    <scope>NUCLEOTIDE SEQUENCE [LARGE SCALE GENOMIC DNA]</scope>
    <source>
        <strain evidence="2">cv. Victoria</strain>
        <tissue evidence="1">Leaf</tissue>
    </source>
</reference>
<protein>
    <submittedName>
        <fullName evidence="1">Uncharacterized protein</fullName>
    </submittedName>
</protein>
<dbReference type="Gramene" id="TVU51651">
    <property type="protein sequence ID" value="TVU51651"/>
    <property type="gene ID" value="EJB05_03091"/>
</dbReference>
<name>A0A5J9WUC4_9POAL</name>
<dbReference type="Proteomes" id="UP000324897">
    <property type="component" value="Chromosome 6"/>
</dbReference>
<sequence length="68" mass="7596">MELVTCRRSWSQVDGAHEAPVSILHRASKILRTALCRTAVVEGEGNQATKEWPLHHYICIKSLLSEAP</sequence>
<evidence type="ECO:0000313" key="1">
    <source>
        <dbReference type="EMBL" id="TVU51651.1"/>
    </source>
</evidence>
<organism evidence="1 2">
    <name type="scientific">Eragrostis curvula</name>
    <name type="common">weeping love grass</name>
    <dbReference type="NCBI Taxonomy" id="38414"/>
    <lineage>
        <taxon>Eukaryota</taxon>
        <taxon>Viridiplantae</taxon>
        <taxon>Streptophyta</taxon>
        <taxon>Embryophyta</taxon>
        <taxon>Tracheophyta</taxon>
        <taxon>Spermatophyta</taxon>
        <taxon>Magnoliopsida</taxon>
        <taxon>Liliopsida</taxon>
        <taxon>Poales</taxon>
        <taxon>Poaceae</taxon>
        <taxon>PACMAD clade</taxon>
        <taxon>Chloridoideae</taxon>
        <taxon>Eragrostideae</taxon>
        <taxon>Eragrostidinae</taxon>
        <taxon>Eragrostis</taxon>
    </lineage>
</organism>
<proteinExistence type="predicted"/>